<comment type="cofactor">
    <cofactor evidence="1">
        <name>FAD</name>
        <dbReference type="ChEBI" id="CHEBI:57692"/>
    </cofactor>
</comment>
<keyword evidence="3" id="KW-0274">FAD</keyword>
<dbReference type="GO" id="GO:0016709">
    <property type="term" value="F:oxidoreductase activity, acting on paired donors, with incorporation or reduction of molecular oxygen, NAD(P)H as one donor, and incorporation of one atom of oxygen"/>
    <property type="evidence" value="ECO:0007669"/>
    <property type="project" value="UniProtKB-ARBA"/>
</dbReference>
<evidence type="ECO:0000256" key="3">
    <source>
        <dbReference type="ARBA" id="ARBA00022827"/>
    </source>
</evidence>
<dbReference type="PANTHER" id="PTHR43004">
    <property type="entry name" value="TRK SYSTEM POTASSIUM UPTAKE PROTEIN"/>
    <property type="match status" value="1"/>
</dbReference>
<evidence type="ECO:0000256" key="4">
    <source>
        <dbReference type="ARBA" id="ARBA00023002"/>
    </source>
</evidence>
<dbReference type="PANTHER" id="PTHR43004:SF19">
    <property type="entry name" value="BINDING MONOOXYGENASE, PUTATIVE (JCVI)-RELATED"/>
    <property type="match status" value="1"/>
</dbReference>
<comment type="caution">
    <text evidence="7">The sequence shown here is derived from an EMBL/GenBank/DDBJ whole genome shotgun (WGS) entry which is preliminary data.</text>
</comment>
<organism evidence="7 8">
    <name type="scientific">Thyridium curvatum</name>
    <dbReference type="NCBI Taxonomy" id="1093900"/>
    <lineage>
        <taxon>Eukaryota</taxon>
        <taxon>Fungi</taxon>
        <taxon>Dikarya</taxon>
        <taxon>Ascomycota</taxon>
        <taxon>Pezizomycotina</taxon>
        <taxon>Sordariomycetes</taxon>
        <taxon>Sordariomycetidae</taxon>
        <taxon>Thyridiales</taxon>
        <taxon>Thyridiaceae</taxon>
        <taxon>Thyridium</taxon>
    </lineage>
</organism>
<dbReference type="EMBL" id="SKBQ01000089">
    <property type="protein sequence ID" value="TPX07591.1"/>
    <property type="molecule type" value="Genomic_DNA"/>
</dbReference>
<dbReference type="AlphaFoldDB" id="A0A507ARS4"/>
<reference evidence="7 8" key="1">
    <citation type="submission" date="2019-06" db="EMBL/GenBank/DDBJ databases">
        <title>Draft genome sequence of the filamentous fungus Phialemoniopsis curvata isolated from diesel fuel.</title>
        <authorList>
            <person name="Varaljay V.A."/>
            <person name="Lyon W.J."/>
            <person name="Crouch A.L."/>
            <person name="Drake C.E."/>
            <person name="Hollomon J.M."/>
            <person name="Nadeau L.J."/>
            <person name="Nunn H.S."/>
            <person name="Stevenson B.S."/>
            <person name="Bojanowski C.L."/>
            <person name="Crookes-Goodson W.J."/>
        </authorList>
    </citation>
    <scope>NUCLEOTIDE SEQUENCE [LARGE SCALE GENOMIC DNA]</scope>
    <source>
        <strain evidence="7 8">D216</strain>
    </source>
</reference>
<dbReference type="InterPro" id="IPR050641">
    <property type="entry name" value="RIFMO-like"/>
</dbReference>
<feature type="domain" description="FAD-binding" evidence="6">
    <location>
        <begin position="4"/>
        <end position="369"/>
    </location>
</feature>
<evidence type="ECO:0000256" key="2">
    <source>
        <dbReference type="ARBA" id="ARBA00022630"/>
    </source>
</evidence>
<dbReference type="Pfam" id="PF01494">
    <property type="entry name" value="FAD_binding_3"/>
    <property type="match status" value="1"/>
</dbReference>
<keyword evidence="8" id="KW-1185">Reference proteome</keyword>
<dbReference type="InterPro" id="IPR002938">
    <property type="entry name" value="FAD-bd"/>
</dbReference>
<gene>
    <name evidence="7" type="ORF">E0L32_010690</name>
</gene>
<keyword evidence="2" id="KW-0285">Flavoprotein</keyword>
<dbReference type="InterPro" id="IPR036188">
    <property type="entry name" value="FAD/NAD-bd_sf"/>
</dbReference>
<evidence type="ECO:0000256" key="1">
    <source>
        <dbReference type="ARBA" id="ARBA00001974"/>
    </source>
</evidence>
<feature type="compositionally biased region" description="Basic and acidic residues" evidence="5">
    <location>
        <begin position="359"/>
        <end position="373"/>
    </location>
</feature>
<dbReference type="Gene3D" id="3.50.50.60">
    <property type="entry name" value="FAD/NAD(P)-binding domain"/>
    <property type="match status" value="1"/>
</dbReference>
<evidence type="ECO:0000259" key="6">
    <source>
        <dbReference type="Pfam" id="PF01494"/>
    </source>
</evidence>
<accession>A0A507ARS4</accession>
<dbReference type="Gene3D" id="3.30.70.2450">
    <property type="match status" value="1"/>
</dbReference>
<proteinExistence type="predicted"/>
<dbReference type="Proteomes" id="UP000319257">
    <property type="component" value="Unassembled WGS sequence"/>
</dbReference>
<feature type="compositionally biased region" description="Basic residues" evidence="5">
    <location>
        <begin position="422"/>
        <end position="431"/>
    </location>
</feature>
<protein>
    <recommendedName>
        <fullName evidence="6">FAD-binding domain-containing protein</fullName>
    </recommendedName>
</protein>
<dbReference type="PRINTS" id="PR00420">
    <property type="entry name" value="RNGMNOXGNASE"/>
</dbReference>
<evidence type="ECO:0000313" key="8">
    <source>
        <dbReference type="Proteomes" id="UP000319257"/>
    </source>
</evidence>
<keyword evidence="4" id="KW-0560">Oxidoreductase</keyword>
<sequence>MLTATVLIVGAGPVGMWLALELRRAAIDVLVIDTKTSRDDRDRVSKALTVSAGTLDTFHSRGLAPALLERSIRVPRAHFGGLPTTLELNGDVLGVAHPYNLAIPQSRTEAILLAACEKAGVRFAWGLRFARLVQSSRRDVVATAEVVSRTSDADHDPTSSNKAVSITAHWLVGCDGTHSAVRNAVGVPFEGLPHLVTGILADVILTEDPSDGGAPMTIRQGAMGSCIAVKIDGELHRVVGLSKTNRHKPASEELALDEVKDHLRDVFGSDLGAHSPAWMSRFGSACRVAASFRSGRVLLAGDAAHQFFPAGGQGLNLGIQDATNLAWKLVAACREEEEEKAGNSRPEVVDHLLDSYDRERRSADRDVVDKRAGADVPPHGHRASRDGGAQRRCRISELPRDEQALGQADDGLRRTASALSRRQQRVRRPRARGSQADASPCGSEGRRAVRSHRA</sequence>
<feature type="region of interest" description="Disordered" evidence="5">
    <location>
        <begin position="359"/>
        <end position="454"/>
    </location>
</feature>
<evidence type="ECO:0000313" key="7">
    <source>
        <dbReference type="EMBL" id="TPX07591.1"/>
    </source>
</evidence>
<dbReference type="SUPFAM" id="SSF51905">
    <property type="entry name" value="FAD/NAD(P)-binding domain"/>
    <property type="match status" value="1"/>
</dbReference>
<dbReference type="GO" id="GO:0071949">
    <property type="term" value="F:FAD binding"/>
    <property type="evidence" value="ECO:0007669"/>
    <property type="project" value="InterPro"/>
</dbReference>
<evidence type="ECO:0000256" key="5">
    <source>
        <dbReference type="SAM" id="MobiDB-lite"/>
    </source>
</evidence>
<dbReference type="STRING" id="1093900.A0A507ARS4"/>
<feature type="compositionally biased region" description="Basic and acidic residues" evidence="5">
    <location>
        <begin position="383"/>
        <end position="403"/>
    </location>
</feature>
<name>A0A507ARS4_9PEZI</name>
<dbReference type="OrthoDB" id="1716816at2759"/>
<dbReference type="GeneID" id="41978137"/>
<dbReference type="InParanoid" id="A0A507ARS4"/>
<dbReference type="RefSeq" id="XP_030989302.1">
    <property type="nucleotide sequence ID" value="XM_031133336.1"/>
</dbReference>